<dbReference type="GO" id="GO:0004792">
    <property type="term" value="F:thiosulfate-cyanide sulfurtransferase activity"/>
    <property type="evidence" value="ECO:0007669"/>
    <property type="project" value="InterPro"/>
</dbReference>
<dbReference type="SMART" id="SM00450">
    <property type="entry name" value="RHOD"/>
    <property type="match status" value="1"/>
</dbReference>
<dbReference type="PANTHER" id="PTHR43031">
    <property type="entry name" value="FAD-DEPENDENT OXIDOREDUCTASE"/>
    <property type="match status" value="1"/>
</dbReference>
<organism evidence="2 3">
    <name type="scientific">Thermobacillus composti (strain DSM 18247 / JCM 13945 / KWC4)</name>
    <dbReference type="NCBI Taxonomy" id="717605"/>
    <lineage>
        <taxon>Bacteria</taxon>
        <taxon>Bacillati</taxon>
        <taxon>Bacillota</taxon>
        <taxon>Bacilli</taxon>
        <taxon>Bacillales</taxon>
        <taxon>Paenibacillaceae</taxon>
        <taxon>Thermobacillus</taxon>
    </lineage>
</organism>
<dbReference type="RefSeq" id="WP_015256541.1">
    <property type="nucleotide sequence ID" value="NC_019897.1"/>
</dbReference>
<sequence length="123" mass="14168">MEPYLYAIMVLLVSWFVYKQFAPVKGLRNLNAEQFKKESKGQRMIDVREVHEFKQGHIPGAINIPLSQLRTRLSEIPKDSPVFLYCRNGMRSKQAGRILSRYGYRNVAHLNGGMMAWNGPLAK</sequence>
<dbReference type="Proteomes" id="UP000010795">
    <property type="component" value="Chromosome"/>
</dbReference>
<dbReference type="EMBL" id="CP003255">
    <property type="protein sequence ID" value="AGA59821.1"/>
    <property type="molecule type" value="Genomic_DNA"/>
</dbReference>
<dbReference type="InterPro" id="IPR036873">
    <property type="entry name" value="Rhodanese-like_dom_sf"/>
</dbReference>
<keyword evidence="2" id="KW-0808">Transferase</keyword>
<protein>
    <submittedName>
        <fullName evidence="2">Rhodanese-related sulfurtransferase</fullName>
    </submittedName>
</protein>
<gene>
    <name evidence="2" type="ordered locus">Theco_3807</name>
</gene>
<dbReference type="Pfam" id="PF00581">
    <property type="entry name" value="Rhodanese"/>
    <property type="match status" value="1"/>
</dbReference>
<evidence type="ECO:0000259" key="1">
    <source>
        <dbReference type="PROSITE" id="PS50206"/>
    </source>
</evidence>
<dbReference type="eggNOG" id="COG0607">
    <property type="taxonomic scope" value="Bacteria"/>
</dbReference>
<dbReference type="CDD" id="cd00158">
    <property type="entry name" value="RHOD"/>
    <property type="match status" value="1"/>
</dbReference>
<dbReference type="STRING" id="717605.Theco_3807"/>
<dbReference type="PROSITE" id="PS00380">
    <property type="entry name" value="RHODANESE_1"/>
    <property type="match status" value="1"/>
</dbReference>
<accession>L0EJB9</accession>
<name>L0EJB9_THECK</name>
<dbReference type="Gene3D" id="3.40.250.10">
    <property type="entry name" value="Rhodanese-like domain"/>
    <property type="match status" value="1"/>
</dbReference>
<dbReference type="InterPro" id="IPR050229">
    <property type="entry name" value="GlpE_sulfurtransferase"/>
</dbReference>
<evidence type="ECO:0000313" key="2">
    <source>
        <dbReference type="EMBL" id="AGA59821.1"/>
    </source>
</evidence>
<dbReference type="SUPFAM" id="SSF52821">
    <property type="entry name" value="Rhodanese/Cell cycle control phosphatase"/>
    <property type="match status" value="1"/>
</dbReference>
<dbReference type="PANTHER" id="PTHR43031:SF1">
    <property type="entry name" value="PYRIDINE NUCLEOTIDE-DISULPHIDE OXIDOREDUCTASE"/>
    <property type="match status" value="1"/>
</dbReference>
<reference evidence="3" key="1">
    <citation type="submission" date="2012-01" db="EMBL/GenBank/DDBJ databases">
        <title>Complete sequence of chromosome of Thermobacillus composti KWC4.</title>
        <authorList>
            <person name="Lucas S."/>
            <person name="Han J."/>
            <person name="Lapidus A."/>
            <person name="Cheng J.-F."/>
            <person name="Goodwin L."/>
            <person name="Pitluck S."/>
            <person name="Peters L."/>
            <person name="Ovchinnikova G."/>
            <person name="Teshima H."/>
            <person name="Detter J.C."/>
            <person name="Han C."/>
            <person name="Tapia R."/>
            <person name="Land M."/>
            <person name="Hauser L."/>
            <person name="Kyrpides N."/>
            <person name="Ivanova N."/>
            <person name="Pagani I."/>
            <person name="Anderson I."/>
            <person name="Woyke T."/>
        </authorList>
    </citation>
    <scope>NUCLEOTIDE SEQUENCE [LARGE SCALE GENOMIC DNA]</scope>
    <source>
        <strain evidence="3">DSM 18247 / JCM 13945 / KWC4</strain>
    </source>
</reference>
<evidence type="ECO:0000313" key="3">
    <source>
        <dbReference type="Proteomes" id="UP000010795"/>
    </source>
</evidence>
<proteinExistence type="predicted"/>
<dbReference type="InterPro" id="IPR001763">
    <property type="entry name" value="Rhodanese-like_dom"/>
</dbReference>
<dbReference type="AlphaFoldDB" id="L0EJB9"/>
<dbReference type="PROSITE" id="PS50206">
    <property type="entry name" value="RHODANESE_3"/>
    <property type="match status" value="1"/>
</dbReference>
<keyword evidence="3" id="KW-1185">Reference proteome</keyword>
<dbReference type="InterPro" id="IPR001307">
    <property type="entry name" value="Thiosulphate_STrfase_CS"/>
</dbReference>
<dbReference type="KEGG" id="tco:Theco_3807"/>
<dbReference type="HOGENOM" id="CLU_089574_1_3_9"/>
<feature type="domain" description="Rhodanese" evidence="1">
    <location>
        <begin position="38"/>
        <end position="123"/>
    </location>
</feature>